<dbReference type="InterPro" id="IPR000160">
    <property type="entry name" value="GGDEF_dom"/>
</dbReference>
<dbReference type="SMART" id="SM00267">
    <property type="entry name" value="GGDEF"/>
    <property type="match status" value="1"/>
</dbReference>
<dbReference type="InterPro" id="IPR035919">
    <property type="entry name" value="EAL_sf"/>
</dbReference>
<reference evidence="8 9" key="1">
    <citation type="submission" date="2017-08" db="EMBL/GenBank/DDBJ databases">
        <title>Complete genome of Colwellia sp. NB097-1, a psychrophile bacterium ioslated from Bering Sea.</title>
        <authorList>
            <person name="Chen X."/>
        </authorList>
    </citation>
    <scope>NUCLEOTIDE SEQUENCE [LARGE SCALE GENOMIC DNA]</scope>
    <source>
        <strain evidence="8 9">NB097-1</strain>
    </source>
</reference>
<dbReference type="InterPro" id="IPR029787">
    <property type="entry name" value="Nucleotide_cyclase"/>
</dbReference>
<dbReference type="GO" id="GO:0071732">
    <property type="term" value="P:cellular response to nitric oxide"/>
    <property type="evidence" value="ECO:0007669"/>
    <property type="project" value="UniProtKB-ARBA"/>
</dbReference>
<name>A0A222G853_9GAMM</name>
<evidence type="ECO:0000259" key="5">
    <source>
        <dbReference type="PROSITE" id="PS50112"/>
    </source>
</evidence>
<dbReference type="InterPro" id="IPR000014">
    <property type="entry name" value="PAS"/>
</dbReference>
<dbReference type="KEGG" id="cber:B5D82_09910"/>
<dbReference type="Gene3D" id="3.30.450.20">
    <property type="entry name" value="PAS domain"/>
    <property type="match status" value="2"/>
</dbReference>
<organism evidence="8 9">
    <name type="scientific">Cognaticolwellia beringensis</name>
    <dbReference type="NCBI Taxonomy" id="1967665"/>
    <lineage>
        <taxon>Bacteria</taxon>
        <taxon>Pseudomonadati</taxon>
        <taxon>Pseudomonadota</taxon>
        <taxon>Gammaproteobacteria</taxon>
        <taxon>Alteromonadales</taxon>
        <taxon>Colwelliaceae</taxon>
        <taxon>Cognaticolwellia</taxon>
    </lineage>
</organism>
<dbReference type="SMART" id="SM00052">
    <property type="entry name" value="EAL"/>
    <property type="match status" value="1"/>
</dbReference>
<dbReference type="CDD" id="cd01949">
    <property type="entry name" value="GGDEF"/>
    <property type="match status" value="1"/>
</dbReference>
<dbReference type="Proteomes" id="UP000202259">
    <property type="component" value="Chromosome"/>
</dbReference>
<dbReference type="Gene3D" id="3.30.70.270">
    <property type="match status" value="1"/>
</dbReference>
<dbReference type="FunFam" id="3.30.70.270:FF:000001">
    <property type="entry name" value="Diguanylate cyclase domain protein"/>
    <property type="match status" value="1"/>
</dbReference>
<feature type="domain" description="PAS" evidence="5">
    <location>
        <begin position="36"/>
        <end position="71"/>
    </location>
</feature>
<dbReference type="PROSITE" id="PS50883">
    <property type="entry name" value="EAL"/>
    <property type="match status" value="1"/>
</dbReference>
<dbReference type="GO" id="GO:0071111">
    <property type="term" value="F:cyclic-guanylate-specific phosphodiesterase activity"/>
    <property type="evidence" value="ECO:0007669"/>
    <property type="project" value="UniProtKB-EC"/>
</dbReference>
<dbReference type="InterPro" id="IPR013656">
    <property type="entry name" value="PAS_4"/>
</dbReference>
<gene>
    <name evidence="8" type="ORF">B5D82_09910</name>
</gene>
<dbReference type="FunFam" id="3.20.20.450:FF:000001">
    <property type="entry name" value="Cyclic di-GMP phosphodiesterase yahA"/>
    <property type="match status" value="1"/>
</dbReference>
<dbReference type="CDD" id="cd01948">
    <property type="entry name" value="EAL"/>
    <property type="match status" value="1"/>
</dbReference>
<dbReference type="SUPFAM" id="SSF55785">
    <property type="entry name" value="PYP-like sensor domain (PAS domain)"/>
    <property type="match status" value="2"/>
</dbReference>
<dbReference type="PROSITE" id="PS50112">
    <property type="entry name" value="PAS"/>
    <property type="match status" value="2"/>
</dbReference>
<dbReference type="PROSITE" id="PS50887">
    <property type="entry name" value="GGDEF"/>
    <property type="match status" value="1"/>
</dbReference>
<accession>A0A222G853</accession>
<comment type="catalytic activity">
    <reaction evidence="4">
        <text>3',3'-c-di-GMP + H2O = 5'-phosphoguanylyl(3'-&gt;5')guanosine + H(+)</text>
        <dbReference type="Rhea" id="RHEA:24902"/>
        <dbReference type="ChEBI" id="CHEBI:15377"/>
        <dbReference type="ChEBI" id="CHEBI:15378"/>
        <dbReference type="ChEBI" id="CHEBI:58754"/>
        <dbReference type="ChEBI" id="CHEBI:58805"/>
        <dbReference type="EC" id="3.1.4.52"/>
    </reaction>
    <physiologicalReaction direction="left-to-right" evidence="4">
        <dbReference type="Rhea" id="RHEA:24903"/>
    </physiologicalReaction>
</comment>
<proteinExistence type="predicted"/>
<feature type="domain" description="GGDEF" evidence="7">
    <location>
        <begin position="296"/>
        <end position="429"/>
    </location>
</feature>
<dbReference type="EMBL" id="CP020465">
    <property type="protein sequence ID" value="ASP48049.1"/>
    <property type="molecule type" value="Genomic_DNA"/>
</dbReference>
<dbReference type="NCBIfam" id="TIGR00254">
    <property type="entry name" value="GGDEF"/>
    <property type="match status" value="1"/>
</dbReference>
<evidence type="ECO:0000256" key="4">
    <source>
        <dbReference type="ARBA" id="ARBA00051114"/>
    </source>
</evidence>
<evidence type="ECO:0000256" key="3">
    <source>
        <dbReference type="ARBA" id="ARBA00022636"/>
    </source>
</evidence>
<dbReference type="AlphaFoldDB" id="A0A222G853"/>
<comment type="cofactor">
    <cofactor evidence="1">
        <name>Mg(2+)</name>
        <dbReference type="ChEBI" id="CHEBI:18420"/>
    </cofactor>
</comment>
<dbReference type="SUPFAM" id="SSF141868">
    <property type="entry name" value="EAL domain-like"/>
    <property type="match status" value="1"/>
</dbReference>
<feature type="domain" description="PAS" evidence="5">
    <location>
        <begin position="144"/>
        <end position="214"/>
    </location>
</feature>
<keyword evidence="9" id="KW-1185">Reference proteome</keyword>
<evidence type="ECO:0000313" key="8">
    <source>
        <dbReference type="EMBL" id="ASP48049.1"/>
    </source>
</evidence>
<dbReference type="InterPro" id="IPR035965">
    <property type="entry name" value="PAS-like_dom_sf"/>
</dbReference>
<evidence type="ECO:0000256" key="2">
    <source>
        <dbReference type="ARBA" id="ARBA00012282"/>
    </source>
</evidence>
<keyword evidence="3" id="KW-0973">c-di-GMP</keyword>
<dbReference type="InterPro" id="IPR052155">
    <property type="entry name" value="Biofilm_reg_signaling"/>
</dbReference>
<dbReference type="CDD" id="cd00130">
    <property type="entry name" value="PAS"/>
    <property type="match status" value="2"/>
</dbReference>
<dbReference type="Pfam" id="PF00990">
    <property type="entry name" value="GGDEF"/>
    <property type="match status" value="1"/>
</dbReference>
<dbReference type="RefSeq" id="WP_081151213.1">
    <property type="nucleotide sequence ID" value="NZ_CP020465.1"/>
</dbReference>
<dbReference type="InterPro" id="IPR001633">
    <property type="entry name" value="EAL_dom"/>
</dbReference>
<evidence type="ECO:0000256" key="1">
    <source>
        <dbReference type="ARBA" id="ARBA00001946"/>
    </source>
</evidence>
<evidence type="ECO:0000259" key="7">
    <source>
        <dbReference type="PROSITE" id="PS50887"/>
    </source>
</evidence>
<dbReference type="OrthoDB" id="1316910at2"/>
<dbReference type="Pfam" id="PF00563">
    <property type="entry name" value="EAL"/>
    <property type="match status" value="1"/>
</dbReference>
<evidence type="ECO:0000259" key="6">
    <source>
        <dbReference type="PROSITE" id="PS50883"/>
    </source>
</evidence>
<dbReference type="InterPro" id="IPR013655">
    <property type="entry name" value="PAS_fold_3"/>
</dbReference>
<dbReference type="InterPro" id="IPR043128">
    <property type="entry name" value="Rev_trsase/Diguanyl_cyclase"/>
</dbReference>
<dbReference type="PANTHER" id="PTHR44757:SF2">
    <property type="entry name" value="BIOFILM ARCHITECTURE MAINTENANCE PROTEIN MBAA"/>
    <property type="match status" value="1"/>
</dbReference>
<feature type="domain" description="EAL" evidence="6">
    <location>
        <begin position="438"/>
        <end position="692"/>
    </location>
</feature>
<dbReference type="Pfam" id="PF08447">
    <property type="entry name" value="PAS_3"/>
    <property type="match status" value="1"/>
</dbReference>
<dbReference type="EC" id="3.1.4.52" evidence="2"/>
<evidence type="ECO:0000313" key="9">
    <source>
        <dbReference type="Proteomes" id="UP000202259"/>
    </source>
</evidence>
<dbReference type="SMART" id="SM00091">
    <property type="entry name" value="PAS"/>
    <property type="match status" value="2"/>
</dbReference>
<sequence length="692" mass="78851">MKSKKVVSALNHQYVVNDPLHQLFDAVNVISVQGYDEERRVIYWNEGSEILYGYSKEEATGQKLEDLIIPELMSEIVVDAHTNWIKNDVEIPAAELTLRDKNGKDVSVFSSHVMFTNQYNNKQMYCIDIDLTDVRQAQEQAIFKEHMLETIFEAIPDLFFLMESDGTIIDYHACDKGDLYISPEKFIGKNIADFLPQEVVQKFKSHIAKAVKQEKIISFEYELNLPKGLVYFEARISHLKKYKQIMIIVRDITEQHKSAELIRHQAYFDSLTALPNRFLALDRLTQILIEAERHHEKAAVLFLDLDDFKKVNDSLGHEVGDKLLIESAHRLKQVLRKEDTVGRLGGDEFIILLRRLTDHHDALAIAENLLKIFRTPFKIDNRELILTLSIGVAVYPENGNAASDLLRNADTAMYQAKALGRNTYSFFTKEMNIVIQRRLAIEAQLRGALDRHELELYYQPQFEIRKNSIIGAEALLRWNHPTLGNIPPDEFIPIAEHSGLIVPIGQYVIEQALRFLSKWQLSDQKSYTMAVNLSPRQLRDTELLNLIKNTLADVNISFGSLELEITEGVLMNGQSYINEALIEINALGIKLSMDDFGTGYSSLSYLRQYPFDILKIDRSFINGITLNKSDCDLVKATIAMSHSLGLTVVAEGVETKEQLTLLSDLGCDFVQGYYFSKPIPAKQLLDFSAALL</sequence>
<dbReference type="PANTHER" id="PTHR44757">
    <property type="entry name" value="DIGUANYLATE CYCLASE DGCP"/>
    <property type="match status" value="1"/>
</dbReference>
<dbReference type="Pfam" id="PF08448">
    <property type="entry name" value="PAS_4"/>
    <property type="match status" value="1"/>
</dbReference>
<protein>
    <recommendedName>
        <fullName evidence="2">cyclic-guanylate-specific phosphodiesterase</fullName>
        <ecNumber evidence="2">3.1.4.52</ecNumber>
    </recommendedName>
</protein>
<dbReference type="NCBIfam" id="TIGR00229">
    <property type="entry name" value="sensory_box"/>
    <property type="match status" value="2"/>
</dbReference>
<dbReference type="SUPFAM" id="SSF55073">
    <property type="entry name" value="Nucleotide cyclase"/>
    <property type="match status" value="1"/>
</dbReference>
<dbReference type="Gene3D" id="3.20.20.450">
    <property type="entry name" value="EAL domain"/>
    <property type="match status" value="1"/>
</dbReference>